<organism evidence="3 4">
    <name type="scientific">Blastomyces parvus</name>
    <dbReference type="NCBI Taxonomy" id="2060905"/>
    <lineage>
        <taxon>Eukaryota</taxon>
        <taxon>Fungi</taxon>
        <taxon>Dikarya</taxon>
        <taxon>Ascomycota</taxon>
        <taxon>Pezizomycotina</taxon>
        <taxon>Eurotiomycetes</taxon>
        <taxon>Eurotiomycetidae</taxon>
        <taxon>Onygenales</taxon>
        <taxon>Ajellomycetaceae</taxon>
        <taxon>Blastomyces</taxon>
    </lineage>
</organism>
<dbReference type="InterPro" id="IPR055343">
    <property type="entry name" value="CREG_beta-barrel"/>
</dbReference>
<accession>A0A2B7XBH8</accession>
<dbReference type="InterPro" id="IPR012349">
    <property type="entry name" value="Split_barrel_FMN-bd"/>
</dbReference>
<evidence type="ECO:0000313" key="3">
    <source>
        <dbReference type="EMBL" id="PGH06133.1"/>
    </source>
</evidence>
<feature type="domain" description="CREG-like beta-barrel" evidence="2">
    <location>
        <begin position="94"/>
        <end position="272"/>
    </location>
</feature>
<gene>
    <name evidence="3" type="ORF">GX51_02520</name>
</gene>
<keyword evidence="1" id="KW-0732">Signal</keyword>
<keyword evidence="4" id="KW-1185">Reference proteome</keyword>
<dbReference type="Gene3D" id="2.30.110.10">
    <property type="entry name" value="Electron Transport, Fmn-binding Protein, Chain A"/>
    <property type="match status" value="1"/>
</dbReference>
<dbReference type="Proteomes" id="UP000224080">
    <property type="component" value="Unassembled WGS sequence"/>
</dbReference>
<dbReference type="STRING" id="2060905.A0A2B7XBH8"/>
<dbReference type="EMBL" id="PDNC01000024">
    <property type="protein sequence ID" value="PGH06133.1"/>
    <property type="molecule type" value="Genomic_DNA"/>
</dbReference>
<dbReference type="SUPFAM" id="SSF50475">
    <property type="entry name" value="FMN-binding split barrel"/>
    <property type="match status" value="1"/>
</dbReference>
<sequence length="302" mass="32873">MWSLSILALTELLLFSLVAALPPFMRFAPMDRAAQAPITTNEKAELPTLQEIITADLPHPADLDLDLDLDLDDEDDPTHKPEYTFPSWDTTHLLARRLLALSTTGVLSTVYPPSSSVHRSSLEGVPIGLPDYIADCANDPSSELAELLGPGNPLILALNIGTTFRNTKAGSNISLSIDWWHRQGAGQTGVAGHDALLARAELPRLSLLGSLAPLENLPDTTRIAAEKCFLAAHPDAEWWLPGHDNVAHSGYWAKLVVEEAFWVGGFGDRARIGWLVPDTWKSVTRDGKDGKQGWADVRLPGE</sequence>
<dbReference type="PANTHER" id="PTHR37273">
    <property type="entry name" value="CHROMOSOME 8, WHOLE GENOME SHOTGUN SEQUENCE"/>
    <property type="match status" value="1"/>
</dbReference>
<evidence type="ECO:0000259" key="2">
    <source>
        <dbReference type="Pfam" id="PF13883"/>
    </source>
</evidence>
<protein>
    <recommendedName>
        <fullName evidence="2">CREG-like beta-barrel domain-containing protein</fullName>
    </recommendedName>
</protein>
<comment type="caution">
    <text evidence="3">The sequence shown here is derived from an EMBL/GenBank/DDBJ whole genome shotgun (WGS) entry which is preliminary data.</text>
</comment>
<dbReference type="Pfam" id="PF13883">
    <property type="entry name" value="CREG_beta-barrel"/>
    <property type="match status" value="1"/>
</dbReference>
<dbReference type="AlphaFoldDB" id="A0A2B7XBH8"/>
<evidence type="ECO:0000256" key="1">
    <source>
        <dbReference type="SAM" id="SignalP"/>
    </source>
</evidence>
<reference evidence="3 4" key="1">
    <citation type="submission" date="2017-10" db="EMBL/GenBank/DDBJ databases">
        <title>Comparative genomics in systemic dimorphic fungi from Ajellomycetaceae.</title>
        <authorList>
            <person name="Munoz J.F."/>
            <person name="Mcewen J.G."/>
            <person name="Clay O.K."/>
            <person name="Cuomo C.A."/>
        </authorList>
    </citation>
    <scope>NUCLEOTIDE SEQUENCE [LARGE SCALE GENOMIC DNA]</scope>
    <source>
        <strain evidence="3 4">UAMH130</strain>
    </source>
</reference>
<name>A0A2B7XBH8_9EURO</name>
<feature type="signal peptide" evidence="1">
    <location>
        <begin position="1"/>
        <end position="20"/>
    </location>
</feature>
<proteinExistence type="predicted"/>
<evidence type="ECO:0000313" key="4">
    <source>
        <dbReference type="Proteomes" id="UP000224080"/>
    </source>
</evidence>
<dbReference type="PANTHER" id="PTHR37273:SF1">
    <property type="entry name" value="ADL397C-AP"/>
    <property type="match status" value="1"/>
</dbReference>
<feature type="chain" id="PRO_5012676774" description="CREG-like beta-barrel domain-containing protein" evidence="1">
    <location>
        <begin position="21"/>
        <end position="302"/>
    </location>
</feature>
<dbReference type="OrthoDB" id="2138282at2759"/>